<feature type="compositionally biased region" description="Low complexity" evidence="1">
    <location>
        <begin position="48"/>
        <end position="64"/>
    </location>
</feature>
<organism evidence="3 4">
    <name type="scientific">Hyphomicrobium sulfonivorans</name>
    <dbReference type="NCBI Taxonomy" id="121290"/>
    <lineage>
        <taxon>Bacteria</taxon>
        <taxon>Pseudomonadati</taxon>
        <taxon>Pseudomonadota</taxon>
        <taxon>Alphaproteobacteria</taxon>
        <taxon>Hyphomicrobiales</taxon>
        <taxon>Hyphomicrobiaceae</taxon>
        <taxon>Hyphomicrobium</taxon>
    </lineage>
</organism>
<feature type="compositionally biased region" description="Polar residues" evidence="1">
    <location>
        <begin position="81"/>
        <end position="92"/>
    </location>
</feature>
<sequence>MHGTGTIRIFAALLVALVAVAGGASVRAQSAASDWGTADVQAEADLPLPSAPATKTPASSKAPSSPLPAPKGWAPLDLGKSSASPDAGSNNGAQPPAPQDNAPAPVAGACQKTDFEAVVDDAAGALRDLNMQNKPLFQERLRQLKDKRGWSHDEFLAAAAPFVRDEKIAVYDRDSERLLTDISTMGQEGAEAATPDCALLADLKSRMQQLVDTQSAKWGYMFQKLDAALKQ</sequence>
<name>A0A109BII2_HYPSL</name>
<dbReference type="Proteomes" id="UP000059074">
    <property type="component" value="Unassembled WGS sequence"/>
</dbReference>
<evidence type="ECO:0000313" key="3">
    <source>
        <dbReference type="EMBL" id="KWT69454.1"/>
    </source>
</evidence>
<protein>
    <submittedName>
        <fullName evidence="3">Uncharacterized protein</fullName>
    </submittedName>
</protein>
<feature type="signal peptide" evidence="2">
    <location>
        <begin position="1"/>
        <end position="21"/>
    </location>
</feature>
<gene>
    <name evidence="3" type="ORF">APY04_1537</name>
</gene>
<keyword evidence="2" id="KW-0732">Signal</keyword>
<evidence type="ECO:0000256" key="1">
    <source>
        <dbReference type="SAM" id="MobiDB-lite"/>
    </source>
</evidence>
<evidence type="ECO:0000256" key="2">
    <source>
        <dbReference type="SAM" id="SignalP"/>
    </source>
</evidence>
<dbReference type="STRING" id="121290.APY04_1537"/>
<reference evidence="3 4" key="1">
    <citation type="submission" date="2015-10" db="EMBL/GenBank/DDBJ databases">
        <title>Transcriptomic analysis of a linuron degrading triple-species bacterial consortium.</title>
        <authorList>
            <person name="Albers P."/>
        </authorList>
    </citation>
    <scope>NUCLEOTIDE SEQUENCE [LARGE SCALE GENOMIC DNA]</scope>
    <source>
        <strain evidence="3 4">WDL6</strain>
    </source>
</reference>
<feature type="region of interest" description="Disordered" evidence="1">
    <location>
        <begin position="48"/>
        <end position="107"/>
    </location>
</feature>
<dbReference type="EMBL" id="LMTR01000045">
    <property type="protein sequence ID" value="KWT69454.1"/>
    <property type="molecule type" value="Genomic_DNA"/>
</dbReference>
<accession>A0A109BII2</accession>
<dbReference type="PATRIC" id="fig|121290.4.peg.2777"/>
<evidence type="ECO:0000313" key="4">
    <source>
        <dbReference type="Proteomes" id="UP000059074"/>
    </source>
</evidence>
<proteinExistence type="predicted"/>
<dbReference type="AlphaFoldDB" id="A0A109BII2"/>
<dbReference type="RefSeq" id="WP_198151075.1">
    <property type="nucleotide sequence ID" value="NZ_LMTR01000045.1"/>
</dbReference>
<keyword evidence="4" id="KW-1185">Reference proteome</keyword>
<feature type="chain" id="PRO_5007132618" evidence="2">
    <location>
        <begin position="22"/>
        <end position="231"/>
    </location>
</feature>
<comment type="caution">
    <text evidence="3">The sequence shown here is derived from an EMBL/GenBank/DDBJ whole genome shotgun (WGS) entry which is preliminary data.</text>
</comment>